<dbReference type="InterPro" id="IPR041698">
    <property type="entry name" value="Methyltransf_25"/>
</dbReference>
<dbReference type="VEuPathDB" id="FungiDB:RhiirA1_457117"/>
<dbReference type="AlphaFoldDB" id="A0A2N1N8Y9"/>
<dbReference type="InterPro" id="IPR029063">
    <property type="entry name" value="SAM-dependent_MTases_sf"/>
</dbReference>
<dbReference type="Pfam" id="PF13649">
    <property type="entry name" value="Methyltransf_25"/>
    <property type="match status" value="1"/>
</dbReference>
<evidence type="ECO:0000313" key="3">
    <source>
        <dbReference type="Proteomes" id="UP000233469"/>
    </source>
</evidence>
<protein>
    <recommendedName>
        <fullName evidence="1">Methyltransferase domain-containing protein</fullName>
    </recommendedName>
</protein>
<dbReference type="SUPFAM" id="SSF53335">
    <property type="entry name" value="S-adenosyl-L-methionine-dependent methyltransferases"/>
    <property type="match status" value="1"/>
</dbReference>
<proteinExistence type="predicted"/>
<dbReference type="VEuPathDB" id="FungiDB:FUN_000949"/>
<organism evidence="2 3">
    <name type="scientific">Rhizophagus irregularis</name>
    <dbReference type="NCBI Taxonomy" id="588596"/>
    <lineage>
        <taxon>Eukaryota</taxon>
        <taxon>Fungi</taxon>
        <taxon>Fungi incertae sedis</taxon>
        <taxon>Mucoromycota</taxon>
        <taxon>Glomeromycotina</taxon>
        <taxon>Glomeromycetes</taxon>
        <taxon>Glomerales</taxon>
        <taxon>Glomeraceae</taxon>
        <taxon>Rhizophagus</taxon>
    </lineage>
</organism>
<dbReference type="Gene3D" id="3.40.50.150">
    <property type="entry name" value="Vaccinia Virus protein VP39"/>
    <property type="match status" value="1"/>
</dbReference>
<evidence type="ECO:0000259" key="1">
    <source>
        <dbReference type="Pfam" id="PF13649"/>
    </source>
</evidence>
<dbReference type="EMBL" id="LLXL01000636">
    <property type="protein sequence ID" value="PKK70290.1"/>
    <property type="molecule type" value="Genomic_DNA"/>
</dbReference>
<dbReference type="VEuPathDB" id="FungiDB:RhiirFUN_018345"/>
<feature type="domain" description="Methyltransferase" evidence="1">
    <location>
        <begin position="84"/>
        <end position="171"/>
    </location>
</feature>
<dbReference type="Proteomes" id="UP000233469">
    <property type="component" value="Unassembled WGS sequence"/>
</dbReference>
<sequence length="308" mass="35966">MRLFHQVIKTMGNNNSHLKHKRSTIPEFDQIESEQENQERLWYNYISSSDVDTIDRLNMYHFLKRYVFQNNFSSPIEDKLTEGGGGPGTWLLDLANKYENSYFFGVDINPLYPQEIKPNNLEFIEADVTIGLSFHDNEFDFTHVENMDLVFAPDQWDFVLSELIRITKPGGYIEVAGSTRHDGHVGEGPIFRKITDAFWTYFLKGNIETDLMYNLDSKFELQQNIGEVHRIEKDLIIGPNGDKTGLVLQDIYVSYLTSEIVIKNLSEKIGISEEEYKNMIEKDLIEEFKQTSPKIFHFRLWVQKQLSQ</sequence>
<accession>A0A2N1N8Y9</accession>
<dbReference type="CDD" id="cd02440">
    <property type="entry name" value="AdoMet_MTases"/>
    <property type="match status" value="1"/>
</dbReference>
<evidence type="ECO:0000313" key="2">
    <source>
        <dbReference type="EMBL" id="PKK70290.1"/>
    </source>
</evidence>
<reference evidence="2 3" key="1">
    <citation type="submission" date="2016-04" db="EMBL/GenBank/DDBJ databases">
        <title>Genome analyses suggest a sexual origin of heterokaryosis in a supposedly ancient asexual fungus.</title>
        <authorList>
            <person name="Ropars J."/>
            <person name="Sedzielewska K."/>
            <person name="Noel J."/>
            <person name="Charron P."/>
            <person name="Farinelli L."/>
            <person name="Marton T."/>
            <person name="Kruger M."/>
            <person name="Pelin A."/>
            <person name="Brachmann A."/>
            <person name="Corradi N."/>
        </authorList>
    </citation>
    <scope>NUCLEOTIDE SEQUENCE [LARGE SCALE GENOMIC DNA]</scope>
    <source>
        <strain evidence="2 3">C2</strain>
    </source>
</reference>
<name>A0A2N1N8Y9_9GLOM</name>
<reference evidence="2 3" key="2">
    <citation type="submission" date="2017-10" db="EMBL/GenBank/DDBJ databases">
        <title>Extensive intraspecific genome diversity in a model arbuscular mycorrhizal fungus.</title>
        <authorList>
            <person name="Chen E.C.H."/>
            <person name="Morin E."/>
            <person name="Baudet D."/>
            <person name="Noel J."/>
            <person name="Ndikumana S."/>
            <person name="Charron P."/>
            <person name="St-Onge C."/>
            <person name="Giorgi J."/>
            <person name="Grigoriev I.V."/>
            <person name="Roux C."/>
            <person name="Martin F.M."/>
            <person name="Corradi N."/>
        </authorList>
    </citation>
    <scope>NUCLEOTIDE SEQUENCE [LARGE SCALE GENOMIC DNA]</scope>
    <source>
        <strain evidence="2 3">C2</strain>
    </source>
</reference>
<dbReference type="PANTHER" id="PTHR43591">
    <property type="entry name" value="METHYLTRANSFERASE"/>
    <property type="match status" value="1"/>
</dbReference>
<dbReference type="GO" id="GO:0008168">
    <property type="term" value="F:methyltransferase activity"/>
    <property type="evidence" value="ECO:0007669"/>
    <property type="project" value="TreeGrafter"/>
</dbReference>
<dbReference type="PANTHER" id="PTHR43591:SF24">
    <property type="entry name" value="2-METHOXY-6-POLYPRENYL-1,4-BENZOQUINOL METHYLASE, MITOCHONDRIAL"/>
    <property type="match status" value="1"/>
</dbReference>
<comment type="caution">
    <text evidence="2">The sequence shown here is derived from an EMBL/GenBank/DDBJ whole genome shotgun (WGS) entry which is preliminary data.</text>
</comment>
<gene>
    <name evidence="2" type="ORF">RhiirC2_850038</name>
</gene>